<sequence length="63" mass="6785">MLPDVPLYETKPPRSAWWWVIVAGGLVLLLAAVAVAVVLWIRDNADASTRALGTETGITLRLG</sequence>
<keyword evidence="1" id="KW-0472">Membrane</keyword>
<accession>A0A5S4FKI7</accession>
<protein>
    <submittedName>
        <fullName evidence="2">Uncharacterized protein</fullName>
    </submittedName>
</protein>
<name>A0A5S4FKI7_9ACTN</name>
<keyword evidence="1" id="KW-1133">Transmembrane helix</keyword>
<proteinExistence type="predicted"/>
<feature type="transmembrane region" description="Helical" evidence="1">
    <location>
        <begin position="16"/>
        <end position="41"/>
    </location>
</feature>
<reference evidence="2 3" key="1">
    <citation type="submission" date="2019-05" db="EMBL/GenBank/DDBJ databases">
        <title>Draft genome sequence of Nonomuraea zeae DSM 100528.</title>
        <authorList>
            <person name="Saricaoglu S."/>
            <person name="Isik K."/>
        </authorList>
    </citation>
    <scope>NUCLEOTIDE SEQUENCE [LARGE SCALE GENOMIC DNA]</scope>
    <source>
        <strain evidence="2 3">DSM 100528</strain>
    </source>
</reference>
<comment type="caution">
    <text evidence="2">The sequence shown here is derived from an EMBL/GenBank/DDBJ whole genome shotgun (WGS) entry which is preliminary data.</text>
</comment>
<dbReference type="AlphaFoldDB" id="A0A5S4FKI7"/>
<keyword evidence="3" id="KW-1185">Reference proteome</keyword>
<evidence type="ECO:0000256" key="1">
    <source>
        <dbReference type="SAM" id="Phobius"/>
    </source>
</evidence>
<keyword evidence="1" id="KW-0812">Transmembrane</keyword>
<gene>
    <name evidence="2" type="ORF">ETD85_51145</name>
</gene>
<dbReference type="Proteomes" id="UP000306628">
    <property type="component" value="Unassembled WGS sequence"/>
</dbReference>
<evidence type="ECO:0000313" key="3">
    <source>
        <dbReference type="Proteomes" id="UP000306628"/>
    </source>
</evidence>
<organism evidence="2 3">
    <name type="scientific">Nonomuraea zeae</name>
    <dbReference type="NCBI Taxonomy" id="1642303"/>
    <lineage>
        <taxon>Bacteria</taxon>
        <taxon>Bacillati</taxon>
        <taxon>Actinomycetota</taxon>
        <taxon>Actinomycetes</taxon>
        <taxon>Streptosporangiales</taxon>
        <taxon>Streptosporangiaceae</taxon>
        <taxon>Nonomuraea</taxon>
    </lineage>
</organism>
<dbReference type="EMBL" id="VCKX01000300">
    <property type="protein sequence ID" value="TMR21246.1"/>
    <property type="molecule type" value="Genomic_DNA"/>
</dbReference>
<evidence type="ECO:0000313" key="2">
    <source>
        <dbReference type="EMBL" id="TMR21246.1"/>
    </source>
</evidence>